<dbReference type="AlphaFoldDB" id="A0A9R1WYI8"/>
<sequence length="178" mass="20884">MAMSDEERRSSYYISCQEYVYGESPSVPSPIRKHFRRQDESPCGISSTRARQNRKQGLEELVNRLIALEQEVYLNRQRTKVTVEEVNDESIWNNINFDEPAKFQTNYSFDEKVLDVGGPTRNHFDDDVFDDNEVEKVLDEEALDERERSTNQFDDDVLDLVDNEAKKVIIPYIYDIIC</sequence>
<keyword evidence="2" id="KW-1185">Reference proteome</keyword>
<organism evidence="1 2">
    <name type="scientific">Lactuca sativa</name>
    <name type="common">Garden lettuce</name>
    <dbReference type="NCBI Taxonomy" id="4236"/>
    <lineage>
        <taxon>Eukaryota</taxon>
        <taxon>Viridiplantae</taxon>
        <taxon>Streptophyta</taxon>
        <taxon>Embryophyta</taxon>
        <taxon>Tracheophyta</taxon>
        <taxon>Spermatophyta</taxon>
        <taxon>Magnoliopsida</taxon>
        <taxon>eudicotyledons</taxon>
        <taxon>Gunneridae</taxon>
        <taxon>Pentapetalae</taxon>
        <taxon>asterids</taxon>
        <taxon>campanulids</taxon>
        <taxon>Asterales</taxon>
        <taxon>Asteraceae</taxon>
        <taxon>Cichorioideae</taxon>
        <taxon>Cichorieae</taxon>
        <taxon>Lactucinae</taxon>
        <taxon>Lactuca</taxon>
    </lineage>
</organism>
<gene>
    <name evidence="1" type="ORF">LSAT_V11C800443970</name>
</gene>
<dbReference type="Proteomes" id="UP000235145">
    <property type="component" value="Unassembled WGS sequence"/>
</dbReference>
<name>A0A9R1WYI8_LACSA</name>
<proteinExistence type="predicted"/>
<accession>A0A9R1WYI8</accession>
<evidence type="ECO:0000313" key="2">
    <source>
        <dbReference type="Proteomes" id="UP000235145"/>
    </source>
</evidence>
<comment type="caution">
    <text evidence="1">The sequence shown here is derived from an EMBL/GenBank/DDBJ whole genome shotgun (WGS) entry which is preliminary data.</text>
</comment>
<reference evidence="1 2" key="1">
    <citation type="journal article" date="2017" name="Nat. Commun.">
        <title>Genome assembly with in vitro proximity ligation data and whole-genome triplication in lettuce.</title>
        <authorList>
            <person name="Reyes-Chin-Wo S."/>
            <person name="Wang Z."/>
            <person name="Yang X."/>
            <person name="Kozik A."/>
            <person name="Arikit S."/>
            <person name="Song C."/>
            <person name="Xia L."/>
            <person name="Froenicke L."/>
            <person name="Lavelle D.O."/>
            <person name="Truco M.J."/>
            <person name="Xia R."/>
            <person name="Zhu S."/>
            <person name="Xu C."/>
            <person name="Xu H."/>
            <person name="Xu X."/>
            <person name="Cox K."/>
            <person name="Korf I."/>
            <person name="Meyers B.C."/>
            <person name="Michelmore R.W."/>
        </authorList>
    </citation>
    <scope>NUCLEOTIDE SEQUENCE [LARGE SCALE GENOMIC DNA]</scope>
    <source>
        <strain evidence="2">cv. Salinas</strain>
        <tissue evidence="1">Seedlings</tissue>
    </source>
</reference>
<evidence type="ECO:0000313" key="1">
    <source>
        <dbReference type="EMBL" id="KAJ0193900.1"/>
    </source>
</evidence>
<protein>
    <submittedName>
        <fullName evidence="1">Uncharacterized protein</fullName>
    </submittedName>
</protein>
<dbReference type="EMBL" id="NBSK02000008">
    <property type="protein sequence ID" value="KAJ0193900.1"/>
    <property type="molecule type" value="Genomic_DNA"/>
</dbReference>